<dbReference type="PROSITE" id="PS00751">
    <property type="entry name" value="TCP1_2"/>
    <property type="match status" value="1"/>
</dbReference>
<evidence type="ECO:0000256" key="8">
    <source>
        <dbReference type="ARBA" id="ARBA00030049"/>
    </source>
</evidence>
<protein>
    <recommendedName>
        <fullName evidence="3">T-complex protein 1 subunit alpha</fullName>
    </recommendedName>
    <alternativeName>
        <fullName evidence="8">CCT-alpha</fullName>
    </alternativeName>
</protein>
<proteinExistence type="inferred from homology"/>
<dbReference type="NCBIfam" id="TIGR02340">
    <property type="entry name" value="chap_CCT_alpha"/>
    <property type="match status" value="1"/>
</dbReference>
<accession>A0A7S3G026</accession>
<dbReference type="GO" id="GO:0016887">
    <property type="term" value="F:ATP hydrolysis activity"/>
    <property type="evidence" value="ECO:0007669"/>
    <property type="project" value="InterPro"/>
</dbReference>
<dbReference type="NCBIfam" id="NF041082">
    <property type="entry name" value="thermosome_alpha"/>
    <property type="match status" value="1"/>
</dbReference>
<dbReference type="InterPro" id="IPR027409">
    <property type="entry name" value="GroEL-like_apical_dom_sf"/>
</dbReference>
<dbReference type="InterPro" id="IPR053374">
    <property type="entry name" value="TCP-1_chaperonin"/>
</dbReference>
<evidence type="ECO:0000256" key="1">
    <source>
        <dbReference type="ARBA" id="ARBA00004496"/>
    </source>
</evidence>
<evidence type="ECO:0000256" key="7">
    <source>
        <dbReference type="ARBA" id="ARBA00023186"/>
    </source>
</evidence>
<dbReference type="GO" id="GO:0051082">
    <property type="term" value="F:unfolded protein binding"/>
    <property type="evidence" value="ECO:0007669"/>
    <property type="project" value="InterPro"/>
</dbReference>
<dbReference type="GO" id="GO:0140662">
    <property type="term" value="F:ATP-dependent protein folding chaperone"/>
    <property type="evidence" value="ECO:0007669"/>
    <property type="project" value="InterPro"/>
</dbReference>
<dbReference type="NCBIfam" id="NF041083">
    <property type="entry name" value="thermosome_beta"/>
    <property type="match status" value="1"/>
</dbReference>
<dbReference type="InterPro" id="IPR002194">
    <property type="entry name" value="Chaperonin_TCP-1_CS"/>
</dbReference>
<evidence type="ECO:0000256" key="3">
    <source>
        <dbReference type="ARBA" id="ARBA00014424"/>
    </source>
</evidence>
<dbReference type="Gene3D" id="1.10.560.10">
    <property type="entry name" value="GroEL-like equatorial domain"/>
    <property type="match status" value="1"/>
</dbReference>
<dbReference type="InterPro" id="IPR027410">
    <property type="entry name" value="TCP-1-like_intermed_sf"/>
</dbReference>
<dbReference type="PANTHER" id="PTHR11353">
    <property type="entry name" value="CHAPERONIN"/>
    <property type="match status" value="1"/>
</dbReference>
<evidence type="ECO:0000313" key="11">
    <source>
        <dbReference type="EMBL" id="CAE0238419.1"/>
    </source>
</evidence>
<dbReference type="GO" id="GO:0005524">
    <property type="term" value="F:ATP binding"/>
    <property type="evidence" value="ECO:0007669"/>
    <property type="project" value="UniProtKB-KW"/>
</dbReference>
<dbReference type="InterPro" id="IPR017998">
    <property type="entry name" value="Chaperone_TCP-1"/>
</dbReference>
<keyword evidence="6 9" id="KW-0067">ATP-binding</keyword>
<comment type="subcellular location">
    <subcellularLocation>
        <location evidence="1">Cytoplasm</location>
    </subcellularLocation>
</comment>
<feature type="region of interest" description="Disordered" evidence="10">
    <location>
        <begin position="1"/>
        <end position="24"/>
    </location>
</feature>
<dbReference type="PROSITE" id="PS00995">
    <property type="entry name" value="TCP1_3"/>
    <property type="match status" value="1"/>
</dbReference>
<gene>
    <name evidence="11" type="ORF">PBIL07802_LOCUS561</name>
</gene>
<sequence length="564" mass="60937">MMPPQQGREPNPLSLAGERKSGDDVRSQNVTAVVAIANIVKSSLGPVGLDKMLVDDMGDVTITNDGATILKQLEVEHPAAKVLVELSDLQDQEVGDGTTSVVVLAAELLKKGYELFKNKVHPTNIILGYRMAMRQACKYVEENLSTPVENLGRECLLNVAKTSLNSKIIGRSDNFFAEMAVDAVLRVKTVNEFTGKARYPIKAINILKSHGKSPRDSEFIKGYAVNCTRASQQMPKQVENARIALLDCDLRKYKTSMGVNIVIDDPKKLEAIRKKEEEITMQRIKLVLDAGANVVLTTKGIDDMAMKAFVEAGAIGVRRCKKEDLKRIAKTTGGELITTFADLEGNESFEASALGSAPLVEEVRVGDNEMIIVRTEENSRAASVLLRGPNEHFLEEVHRSLHDAFCVVKRTLESGAVLPGGGAVESALSIYLENFATSLGSREQLAIAAFAEALLVIPKTLAVNAAADATDLVAKLRAAHNASQVDASKKKYQFYGLDLSGGSSTGSAAGKGSGVRDNFVAGVLEPTLSKVKCIQFATEAAITIMRIDDMIKLDPRKDPRGPDE</sequence>
<dbReference type="SUPFAM" id="SSF52029">
    <property type="entry name" value="GroEL apical domain-like"/>
    <property type="match status" value="1"/>
</dbReference>
<keyword evidence="5 9" id="KW-0547">Nucleotide-binding</keyword>
<reference evidence="11" key="1">
    <citation type="submission" date="2021-01" db="EMBL/GenBank/DDBJ databases">
        <authorList>
            <person name="Corre E."/>
            <person name="Pelletier E."/>
            <person name="Niang G."/>
            <person name="Scheremetjew M."/>
            <person name="Finn R."/>
            <person name="Kale V."/>
            <person name="Holt S."/>
            <person name="Cochrane G."/>
            <person name="Meng A."/>
            <person name="Brown T."/>
            <person name="Cohen L."/>
        </authorList>
    </citation>
    <scope>NUCLEOTIDE SEQUENCE</scope>
    <source>
        <strain evidence="11">NIES-2562</strain>
    </source>
</reference>
<dbReference type="InterPro" id="IPR054827">
    <property type="entry name" value="thermosome_alpha"/>
</dbReference>
<dbReference type="InterPro" id="IPR012715">
    <property type="entry name" value="Chap_CCT_alpha"/>
</dbReference>
<keyword evidence="7 9" id="KW-0143">Chaperone</keyword>
<name>A0A7S3G026_9EUKA</name>
<evidence type="ECO:0000256" key="9">
    <source>
        <dbReference type="RuleBase" id="RU004187"/>
    </source>
</evidence>
<dbReference type="GO" id="GO:0005737">
    <property type="term" value="C:cytoplasm"/>
    <property type="evidence" value="ECO:0007669"/>
    <property type="project" value="UniProtKB-SubCell"/>
</dbReference>
<dbReference type="AlphaFoldDB" id="A0A7S3G026"/>
<evidence type="ECO:0000256" key="2">
    <source>
        <dbReference type="ARBA" id="ARBA00008020"/>
    </source>
</evidence>
<dbReference type="InterPro" id="IPR027413">
    <property type="entry name" value="GROEL-like_equatorial_sf"/>
</dbReference>
<dbReference type="Pfam" id="PF00118">
    <property type="entry name" value="Cpn60_TCP1"/>
    <property type="match status" value="1"/>
</dbReference>
<dbReference type="SUPFAM" id="SSF48592">
    <property type="entry name" value="GroEL equatorial domain-like"/>
    <property type="match status" value="1"/>
</dbReference>
<evidence type="ECO:0000256" key="4">
    <source>
        <dbReference type="ARBA" id="ARBA00022490"/>
    </source>
</evidence>
<dbReference type="FunFam" id="1.10.560.10:FF:000070">
    <property type="entry name" value="Uncharacterized protein"/>
    <property type="match status" value="1"/>
</dbReference>
<dbReference type="Gene3D" id="3.50.7.10">
    <property type="entry name" value="GroEL"/>
    <property type="match status" value="1"/>
</dbReference>
<dbReference type="CDD" id="cd03335">
    <property type="entry name" value="TCP1_alpha"/>
    <property type="match status" value="1"/>
</dbReference>
<evidence type="ECO:0000256" key="10">
    <source>
        <dbReference type="SAM" id="MobiDB-lite"/>
    </source>
</evidence>
<comment type="similarity">
    <text evidence="2 9">Belongs to the TCP-1 chaperonin family.</text>
</comment>
<organism evidence="11">
    <name type="scientific">Palpitomonas bilix</name>
    <dbReference type="NCBI Taxonomy" id="652834"/>
    <lineage>
        <taxon>Eukaryota</taxon>
        <taxon>Eukaryota incertae sedis</taxon>
    </lineage>
</organism>
<dbReference type="PRINTS" id="PR00304">
    <property type="entry name" value="TCOMPLEXTCP1"/>
</dbReference>
<dbReference type="PROSITE" id="PS00750">
    <property type="entry name" value="TCP1_1"/>
    <property type="match status" value="1"/>
</dbReference>
<dbReference type="SUPFAM" id="SSF54849">
    <property type="entry name" value="GroEL-intermediate domain like"/>
    <property type="match status" value="1"/>
</dbReference>
<dbReference type="InterPro" id="IPR002423">
    <property type="entry name" value="Cpn60/GroEL/TCP-1"/>
</dbReference>
<dbReference type="EMBL" id="HBIB01000822">
    <property type="protein sequence ID" value="CAE0238419.1"/>
    <property type="molecule type" value="Transcribed_RNA"/>
</dbReference>
<dbReference type="FunFam" id="3.50.7.10:FF:000009">
    <property type="entry name" value="T-complex protein 1 subunit alpha"/>
    <property type="match status" value="1"/>
</dbReference>
<evidence type="ECO:0000256" key="5">
    <source>
        <dbReference type="ARBA" id="ARBA00022741"/>
    </source>
</evidence>
<evidence type="ECO:0000256" key="6">
    <source>
        <dbReference type="ARBA" id="ARBA00022840"/>
    </source>
</evidence>
<keyword evidence="4" id="KW-0963">Cytoplasm</keyword>
<dbReference type="Gene3D" id="3.30.260.10">
    <property type="entry name" value="TCP-1-like chaperonin intermediate domain"/>
    <property type="match status" value="1"/>
</dbReference>